<dbReference type="Pfam" id="PF05988">
    <property type="entry name" value="DUF899"/>
    <property type="match status" value="1"/>
</dbReference>
<keyword evidence="2" id="KW-1185">Reference proteome</keyword>
<dbReference type="SUPFAM" id="SSF52833">
    <property type="entry name" value="Thioredoxin-like"/>
    <property type="match status" value="1"/>
</dbReference>
<dbReference type="Proteomes" id="UP000441389">
    <property type="component" value="Unassembled WGS sequence"/>
</dbReference>
<dbReference type="InterPro" id="IPR010296">
    <property type="entry name" value="DUF899_thioredox"/>
</dbReference>
<name>A0A6I4J442_9SPHN</name>
<dbReference type="InterPro" id="IPR036249">
    <property type="entry name" value="Thioredoxin-like_sf"/>
</dbReference>
<organism evidence="1 2">
    <name type="scientific">Sphingomonas horti</name>
    <dbReference type="NCBI Taxonomy" id="2682842"/>
    <lineage>
        <taxon>Bacteria</taxon>
        <taxon>Pseudomonadati</taxon>
        <taxon>Pseudomonadota</taxon>
        <taxon>Alphaproteobacteria</taxon>
        <taxon>Sphingomonadales</taxon>
        <taxon>Sphingomonadaceae</taxon>
        <taxon>Sphingomonas</taxon>
    </lineage>
</organism>
<comment type="caution">
    <text evidence="1">The sequence shown here is derived from an EMBL/GenBank/DDBJ whole genome shotgun (WGS) entry which is preliminary data.</text>
</comment>
<proteinExistence type="predicted"/>
<reference evidence="1 2" key="1">
    <citation type="submission" date="2019-12" db="EMBL/GenBank/DDBJ databases">
        <authorList>
            <person name="Huq M.A."/>
        </authorList>
    </citation>
    <scope>NUCLEOTIDE SEQUENCE [LARGE SCALE GENOMIC DNA]</scope>
    <source>
        <strain evidence="1 2">MAH-20</strain>
    </source>
</reference>
<dbReference type="EMBL" id="WQMS01000016">
    <property type="protein sequence ID" value="MVO78858.1"/>
    <property type="molecule type" value="Genomic_DNA"/>
</dbReference>
<gene>
    <name evidence="1" type="ORF">GON01_13060</name>
</gene>
<evidence type="ECO:0000313" key="2">
    <source>
        <dbReference type="Proteomes" id="UP000441389"/>
    </source>
</evidence>
<protein>
    <submittedName>
        <fullName evidence="1">DUF899 domain-containing protein</fullName>
    </submittedName>
</protein>
<accession>A0A6I4J442</accession>
<sequence length="220" mass="24982">MAEANPTRWPGESAEYRRARSALLAEEIELRRQIQRVAEHRRALPPGPVAKDYRFRDRDGELTLADLFGRHDTLLTYFWMFGPERERPCPMCTSFVGSLDIPAPDIEQRLALAIIGRSPVERQLAVARERGWAHLNFYQTIGEDFPHDLGLVIDGNEGAGVFVWRRDGDTVRLFWAAEGGPETADPGFDPHLAPDPTPLWNILDMTPEGRGKDWYPSLAY</sequence>
<evidence type="ECO:0000313" key="1">
    <source>
        <dbReference type="EMBL" id="MVO78858.1"/>
    </source>
</evidence>
<dbReference type="AlphaFoldDB" id="A0A6I4J442"/>